<evidence type="ECO:0000313" key="1">
    <source>
        <dbReference type="EMBL" id="RKK25151.1"/>
    </source>
</evidence>
<dbReference type="AlphaFoldDB" id="A0A3L6P133"/>
<protein>
    <submittedName>
        <fullName evidence="1">Uncharacterized protein</fullName>
    </submittedName>
</protein>
<accession>A0A3L6P133</accession>
<name>A0A3L6P133_FUSOX</name>
<comment type="caution">
    <text evidence="1">The sequence shown here is derived from an EMBL/GenBank/DDBJ whole genome shotgun (WGS) entry which is preliminary data.</text>
</comment>
<sequence>MKLLAEDQTTAVFLVSAPVEMAIPTSSTKTPGKKK</sequence>
<reference evidence="1" key="1">
    <citation type="journal article" date="2018" name="Sci. Rep.">
        <title>Characterisation of pathogen-specific regions and novel effector candidates in Fusarium oxysporum f. sp. cepae.</title>
        <authorList>
            <person name="Armitage A.D."/>
            <person name="Taylor A."/>
            <person name="Sobczyk M.K."/>
            <person name="Baxter L."/>
            <person name="Greenfield B.P."/>
            <person name="Bates H.J."/>
            <person name="Wilson F."/>
            <person name="Jackson A.C."/>
            <person name="Ott S."/>
            <person name="Harrison R.J."/>
            <person name="Clarkson J.P."/>
        </authorList>
    </citation>
    <scope>NUCLEOTIDE SEQUENCE [LARGE SCALE GENOMIC DNA]</scope>
    <source>
        <strain evidence="1">FoC_Fus2</strain>
    </source>
</reference>
<proteinExistence type="predicted"/>
<gene>
    <name evidence="1" type="ORF">BFJ65_g3059</name>
</gene>
<dbReference type="Proteomes" id="UP000270866">
    <property type="component" value="Chromosome 4"/>
</dbReference>
<dbReference type="EMBL" id="MRCU01000002">
    <property type="protein sequence ID" value="RKK25151.1"/>
    <property type="molecule type" value="Genomic_DNA"/>
</dbReference>
<organism evidence="1">
    <name type="scientific">Fusarium oxysporum f. sp. cepae</name>
    <dbReference type="NCBI Taxonomy" id="396571"/>
    <lineage>
        <taxon>Eukaryota</taxon>
        <taxon>Fungi</taxon>
        <taxon>Dikarya</taxon>
        <taxon>Ascomycota</taxon>
        <taxon>Pezizomycotina</taxon>
        <taxon>Sordariomycetes</taxon>
        <taxon>Hypocreomycetidae</taxon>
        <taxon>Hypocreales</taxon>
        <taxon>Nectriaceae</taxon>
        <taxon>Fusarium</taxon>
        <taxon>Fusarium oxysporum species complex</taxon>
    </lineage>
</organism>